<dbReference type="Proteomes" id="UP000249016">
    <property type="component" value="Unassembled WGS sequence"/>
</dbReference>
<comment type="caution">
    <text evidence="1">The sequence shown here is derived from an EMBL/GenBank/DDBJ whole genome shotgun (WGS) entry which is preliminary data.</text>
</comment>
<protein>
    <submittedName>
        <fullName evidence="1">Uncharacterized protein</fullName>
    </submittedName>
</protein>
<dbReference type="EMBL" id="QLII01000001">
    <property type="protein sequence ID" value="RAI74605.1"/>
    <property type="molecule type" value="Genomic_DNA"/>
</dbReference>
<dbReference type="RefSeq" id="WP_111342037.1">
    <property type="nucleotide sequence ID" value="NZ_QLII01000001.1"/>
</dbReference>
<organism evidence="1 2">
    <name type="scientific">Spirosoma telluris</name>
    <dbReference type="NCBI Taxonomy" id="2183553"/>
    <lineage>
        <taxon>Bacteria</taxon>
        <taxon>Pseudomonadati</taxon>
        <taxon>Bacteroidota</taxon>
        <taxon>Cytophagia</taxon>
        <taxon>Cytophagales</taxon>
        <taxon>Cytophagaceae</taxon>
        <taxon>Spirosoma</taxon>
    </lineage>
</organism>
<name>A0A327NIF3_9BACT</name>
<evidence type="ECO:0000313" key="1">
    <source>
        <dbReference type="EMBL" id="RAI74605.1"/>
    </source>
</evidence>
<sequence>MAKKILINQLVERVWDIEGYPDYFFGADKQLYRFDSRGNIQRNKRILLRYTLGYVLKSRFYSLTQLRPLLRKHIATDHPTAI</sequence>
<reference evidence="1 2" key="1">
    <citation type="submission" date="2018-06" db="EMBL/GenBank/DDBJ databases">
        <title>Spirosoma sp. HMF3257 Genome sequencing and assembly.</title>
        <authorList>
            <person name="Kang H."/>
            <person name="Cha I."/>
            <person name="Kim H."/>
            <person name="Kang J."/>
            <person name="Joh K."/>
        </authorList>
    </citation>
    <scope>NUCLEOTIDE SEQUENCE [LARGE SCALE GENOMIC DNA]</scope>
    <source>
        <strain evidence="1 2">HMF3257</strain>
    </source>
</reference>
<proteinExistence type="predicted"/>
<evidence type="ECO:0000313" key="2">
    <source>
        <dbReference type="Proteomes" id="UP000249016"/>
    </source>
</evidence>
<gene>
    <name evidence="1" type="ORF">HMF3257_10570</name>
</gene>
<accession>A0A327NIF3</accession>
<keyword evidence="2" id="KW-1185">Reference proteome</keyword>
<dbReference type="AlphaFoldDB" id="A0A327NIF3"/>